<organism evidence="1 2">
    <name type="scientific">Vanilla planifolia</name>
    <name type="common">Vanilla</name>
    <dbReference type="NCBI Taxonomy" id="51239"/>
    <lineage>
        <taxon>Eukaryota</taxon>
        <taxon>Viridiplantae</taxon>
        <taxon>Streptophyta</taxon>
        <taxon>Embryophyta</taxon>
        <taxon>Tracheophyta</taxon>
        <taxon>Spermatophyta</taxon>
        <taxon>Magnoliopsida</taxon>
        <taxon>Liliopsida</taxon>
        <taxon>Asparagales</taxon>
        <taxon>Orchidaceae</taxon>
        <taxon>Vanilloideae</taxon>
        <taxon>Vanilleae</taxon>
        <taxon>Vanilla</taxon>
    </lineage>
</organism>
<proteinExistence type="predicted"/>
<sequence>MPNGFRLLMLLSTPFPLRPSAAVRFVGHYRQPLAALSSSAASYGRLFSEVSSSKIVCLVRPAEKFHTQAVVNEGHSDVVSPSSASKNSHAWLEWSKLVDHLLAKINSQRRVSPGDEEESFLIDAELPEAFLKATEACLVFAKERPDVLRLLTKKM</sequence>
<dbReference type="AlphaFoldDB" id="A0A835UNX3"/>
<evidence type="ECO:0000313" key="1">
    <source>
        <dbReference type="EMBL" id="KAG0466316.1"/>
    </source>
</evidence>
<evidence type="ECO:0000313" key="2">
    <source>
        <dbReference type="Proteomes" id="UP000636800"/>
    </source>
</evidence>
<keyword evidence="2" id="KW-1185">Reference proteome</keyword>
<protein>
    <submittedName>
        <fullName evidence="1">Uncharacterized protein</fullName>
    </submittedName>
</protein>
<gene>
    <name evidence="1" type="ORF">HPP92_017896</name>
</gene>
<name>A0A835UNX3_VANPL</name>
<comment type="caution">
    <text evidence="1">The sequence shown here is derived from an EMBL/GenBank/DDBJ whole genome shotgun (WGS) entry which is preliminary data.</text>
</comment>
<dbReference type="Proteomes" id="UP000636800">
    <property type="component" value="Unassembled WGS sequence"/>
</dbReference>
<reference evidence="1 2" key="1">
    <citation type="journal article" date="2020" name="Nat. Food">
        <title>A phased Vanilla planifolia genome enables genetic improvement of flavour and production.</title>
        <authorList>
            <person name="Hasing T."/>
            <person name="Tang H."/>
            <person name="Brym M."/>
            <person name="Khazi F."/>
            <person name="Huang T."/>
            <person name="Chambers A.H."/>
        </authorList>
    </citation>
    <scope>NUCLEOTIDE SEQUENCE [LARGE SCALE GENOMIC DNA]</scope>
    <source>
        <tissue evidence="1">Leaf</tissue>
    </source>
</reference>
<dbReference type="EMBL" id="JADCNL010000009">
    <property type="protein sequence ID" value="KAG0466316.1"/>
    <property type="molecule type" value="Genomic_DNA"/>
</dbReference>
<accession>A0A835UNX3</accession>